<dbReference type="Gene3D" id="2.60.120.260">
    <property type="entry name" value="Galactose-binding domain-like"/>
    <property type="match status" value="2"/>
</dbReference>
<dbReference type="Gene3D" id="2.160.20.10">
    <property type="entry name" value="Single-stranded right-handed beta-helix, Pectin lyase-like"/>
    <property type="match status" value="2"/>
</dbReference>
<dbReference type="InterPro" id="IPR000421">
    <property type="entry name" value="FA58C"/>
</dbReference>
<accession>A0A4Y9ILS4</accession>
<dbReference type="PROSITE" id="PS50022">
    <property type="entry name" value="FA58C_3"/>
    <property type="match status" value="2"/>
</dbReference>
<dbReference type="RefSeq" id="WP_135104512.1">
    <property type="nucleotide sequence ID" value="NZ_JADGKW010000002.1"/>
</dbReference>
<comment type="caution">
    <text evidence="2">The sequence shown here is derived from an EMBL/GenBank/DDBJ whole genome shotgun (WGS) entry which is preliminary data.</text>
</comment>
<organism evidence="2 3">
    <name type="scientific">Dysgonomonas mossii</name>
    <dbReference type="NCBI Taxonomy" id="163665"/>
    <lineage>
        <taxon>Bacteria</taxon>
        <taxon>Pseudomonadati</taxon>
        <taxon>Bacteroidota</taxon>
        <taxon>Bacteroidia</taxon>
        <taxon>Bacteroidales</taxon>
        <taxon>Dysgonomonadaceae</taxon>
        <taxon>Dysgonomonas</taxon>
    </lineage>
</organism>
<proteinExistence type="predicted"/>
<gene>
    <name evidence="2" type="ORF">E4T88_05680</name>
</gene>
<dbReference type="InterPro" id="IPR012334">
    <property type="entry name" value="Pectin_lyas_fold"/>
</dbReference>
<dbReference type="InterPro" id="IPR024535">
    <property type="entry name" value="RHGA/B-epi-like_pectate_lyase"/>
</dbReference>
<dbReference type="InterPro" id="IPR011050">
    <property type="entry name" value="Pectin_lyase_fold/virulence"/>
</dbReference>
<dbReference type="OrthoDB" id="994172at2"/>
<reference evidence="2 3" key="1">
    <citation type="submission" date="2019-03" db="EMBL/GenBank/DDBJ databases">
        <title>Diversity of the mouse oral microbiome.</title>
        <authorList>
            <person name="Joseph S."/>
            <person name="Aduse-Opoku J."/>
            <person name="Curtis M."/>
            <person name="Wade W."/>
            <person name="Hashim A."/>
        </authorList>
    </citation>
    <scope>NUCLEOTIDE SEQUENCE [LARGE SCALE GENOMIC DNA]</scope>
    <source>
        <strain evidence="2 3">P11</strain>
    </source>
</reference>
<dbReference type="PANTHER" id="PTHR31339">
    <property type="entry name" value="PECTIN LYASE-RELATED"/>
    <property type="match status" value="1"/>
</dbReference>
<dbReference type="SUPFAM" id="SSF51126">
    <property type="entry name" value="Pectin lyase-like"/>
    <property type="match status" value="2"/>
</dbReference>
<dbReference type="SUPFAM" id="SSF49785">
    <property type="entry name" value="Galactose-binding domain-like"/>
    <property type="match status" value="2"/>
</dbReference>
<evidence type="ECO:0000313" key="3">
    <source>
        <dbReference type="Proteomes" id="UP000298285"/>
    </source>
</evidence>
<dbReference type="SUPFAM" id="SSF52266">
    <property type="entry name" value="SGNH hydrolase"/>
    <property type="match status" value="1"/>
</dbReference>
<protein>
    <recommendedName>
        <fullName evidence="1">F5/8 type C domain-containing protein</fullName>
    </recommendedName>
</protein>
<dbReference type="Pfam" id="PF00754">
    <property type="entry name" value="F5_F8_type_C"/>
    <property type="match status" value="2"/>
</dbReference>
<dbReference type="InterPro" id="IPR008979">
    <property type="entry name" value="Galactose-bd-like_sf"/>
</dbReference>
<feature type="domain" description="F5/8 type C" evidence="1">
    <location>
        <begin position="1015"/>
        <end position="1148"/>
    </location>
</feature>
<evidence type="ECO:0000259" key="1">
    <source>
        <dbReference type="PROSITE" id="PS50022"/>
    </source>
</evidence>
<dbReference type="Proteomes" id="UP000298285">
    <property type="component" value="Unassembled WGS sequence"/>
</dbReference>
<evidence type="ECO:0000313" key="2">
    <source>
        <dbReference type="EMBL" id="TFU89507.1"/>
    </source>
</evidence>
<dbReference type="InterPro" id="IPR051801">
    <property type="entry name" value="GH28_Enzymes"/>
</dbReference>
<sequence length="1853" mass="201344">MENSSHYRVFTRQSLVWIILFIFGVYSPLYGQSWKASGSDQYPKLETFVSALSATDRGIVGDGVTDNTAAIQTALNDIATWGGGALYLPDGKYVINGGLIIPKGVILRGDWKKPVKGEPIGGTILMGFAGRGDVNGSPLLTLESASAVMDIAIWYPEQNPDNIVAYPPSILFGKPGYWGNDFANAKNVTFVNSYIGLMYSRTNTGGCPIVNGMYGTPLSVGVEIDNIGDVGRIENIDFSPSYWASSGLTGSPAAGSAFANWIYEHGTGIVMRRNDWSYTTYVHVEKYNKGILLGYSMSAGSEGFTPNGHYYDLTFKDCKTAVYAEAVNDVGLLCSNLKIQNCETGFSFRPNTGGVFQIQASQIEATSEAISVDKSSGTKILLNQSLVSKGAINIGGGSLVANNNDFNNDKPQITIGIAARSILNGNRFSKEVDIKNKSILENVIDHTPVSMAQVPSFEKIQDQSRKPSREVLYNAAAAPYNAIGNGTTDNTNAIQTALNQAGTDGGGIVFLPPGKYKVLGHLTIPSGVELRGASDVPSSPLGKGSIIEVYADKGNPNGTPFIKLSSNSGIRALAFNYPEQDARLLPNMPSYPYCIQATGANTYVINIGVRATDKFLDLFTYKCDNHFVDYVMGHVFTSGVKIGGNSKDGIVQNVHVNVNAYAYGGESKWGSWPNSPNPSSEGNLIDASYVHGTNHLQFLEVGSCENLRLYNDFIFGGHNGFILNDNAKGSSLGLGIDGSISAFKVVGSGIESFDLINTQIVAFGSDSRYIETSPNFTGKVTFFNSDYWGNPTKGLALSGGKVEMQTAHFHHPGQTGLASLASGSELSLQASSVMPVNNLLIGGGEAGLSVVSSITNSSGINTANVKLWKNNLAHSPKLSGENVYDRTGWSASASNNTNGARNALDGNPATRWDTEAVQAPGQWFLVDMNEEKDIDAIILDYSASSGDYPVGYEILVSSDGASWNSVATGKGNSNMLFVILDQTVKGRYIKINQTGSKDLYWSIHEFYVYKSEEVAEEVPLDMTGWIASASNNTNAAQNAIDYDDETRWDTEALQAPGQWFMVDMRKEQEFDKLVLDCTKSPNDFPVSYEVYVSNDGTTWGSPIHTGNGSPNSFIIKFEPQKYRYIRIVQTGTNPGGYWSIHEFRVYNTNATTPISNSHNYEHYIMYGQSLSTGHESDKLSTDNLDGNYMIGSQVWINYGNQALNTLSPLVATEYGTALGESPLHGAVNHLRKQVPLMHDATGKENRILATSSGTSGKNIEELSKEYQGSEVLYNNYITALEKAKTIVDRTNSTISCPAIIFMQGEFNYYNEYGTGLDGHEGTASGDKATYKNLLMTLKNNMQADAKAQYQQADNPVFYTYQAGAQYTKGRSLEIGMAQLEAANANSDIICVGPIYPMTDVGGHLDANGYRWYGEMIGKVIYKTKVLGETFTPLQPIEISRVEGNQKQLRIKYIAPKLPLVLDTKTLLEMPNYGFNVYLNDVEQSIQNVVIDGSEQDCVLITCANNLDGAIEVTYAGVDATLSGRNLRGHGNLRDSDDYQAFFNYEHKTWNNSPTTSGEPMDASGNVIDGKHYPLYNFSVAFYYKLDADKDKYIVPNLSDMYSDTDISSLKVNGDDWNIENTYVLDCGYSADKIDVAVIPATGATVSGGKSFSMDVKKPGLYEKVITVTAADGIASKNYTLKVEVPIPFNSIVVQKWNNILAVNNNAATNGGYVFKDYQWFRNGEKIGTNKQYYSAGGKETDILDKAALYSVRMTTADGKSFSTCQGSALLKSSSTKVYPNPVNALEVISLETDLDEDMLKGAKLQVYTIAGSLEKSIPVVGKVTPFTLSKAGTFIVKLRTKSGFEEEFKIIAK</sequence>
<dbReference type="Pfam" id="PF12708">
    <property type="entry name" value="Pect-lyase_RHGA_epim"/>
    <property type="match status" value="2"/>
</dbReference>
<dbReference type="EMBL" id="SPPK01000002">
    <property type="protein sequence ID" value="TFU89507.1"/>
    <property type="molecule type" value="Genomic_DNA"/>
</dbReference>
<name>A0A4Y9ILS4_9BACT</name>
<feature type="domain" description="F5/8 type C" evidence="1">
    <location>
        <begin position="873"/>
        <end position="1011"/>
    </location>
</feature>